<evidence type="ECO:0000256" key="4">
    <source>
        <dbReference type="SAM" id="Phobius"/>
    </source>
</evidence>
<comment type="cofactor">
    <cofactor evidence="1">
        <name>Mg(2+)</name>
        <dbReference type="ChEBI" id="CHEBI:18420"/>
    </cofactor>
</comment>
<evidence type="ECO:0000256" key="2">
    <source>
        <dbReference type="ARBA" id="ARBA00012528"/>
    </source>
</evidence>
<feature type="domain" description="GGDEF" evidence="5">
    <location>
        <begin position="352"/>
        <end position="489"/>
    </location>
</feature>
<proteinExistence type="predicted"/>
<comment type="catalytic activity">
    <reaction evidence="3">
        <text>2 GTP = 3',3'-c-di-GMP + 2 diphosphate</text>
        <dbReference type="Rhea" id="RHEA:24898"/>
        <dbReference type="ChEBI" id="CHEBI:33019"/>
        <dbReference type="ChEBI" id="CHEBI:37565"/>
        <dbReference type="ChEBI" id="CHEBI:58805"/>
        <dbReference type="EC" id="2.7.7.65"/>
    </reaction>
</comment>
<keyword evidence="4" id="KW-0472">Membrane</keyword>
<dbReference type="Proteomes" id="UP000283087">
    <property type="component" value="Unassembled WGS sequence"/>
</dbReference>
<comment type="caution">
    <text evidence="6">The sequence shown here is derived from an EMBL/GenBank/DDBJ whole genome shotgun (WGS) entry which is preliminary data.</text>
</comment>
<dbReference type="RefSeq" id="WP_126160099.1">
    <property type="nucleotide sequence ID" value="NZ_RQXW01000030.1"/>
</dbReference>
<dbReference type="GO" id="GO:1902201">
    <property type="term" value="P:negative regulation of bacterial-type flagellum-dependent cell motility"/>
    <property type="evidence" value="ECO:0007669"/>
    <property type="project" value="TreeGrafter"/>
</dbReference>
<dbReference type="SMART" id="SM00267">
    <property type="entry name" value="GGDEF"/>
    <property type="match status" value="1"/>
</dbReference>
<dbReference type="InterPro" id="IPR043128">
    <property type="entry name" value="Rev_trsase/Diguanyl_cyclase"/>
</dbReference>
<evidence type="ECO:0000259" key="5">
    <source>
        <dbReference type="PROSITE" id="PS50887"/>
    </source>
</evidence>
<dbReference type="Pfam" id="PF22588">
    <property type="entry name" value="dCache_1_like"/>
    <property type="match status" value="1"/>
</dbReference>
<dbReference type="OrthoDB" id="73375at2"/>
<dbReference type="InterPro" id="IPR050469">
    <property type="entry name" value="Diguanylate_Cyclase"/>
</dbReference>
<dbReference type="Gene3D" id="3.30.70.270">
    <property type="match status" value="1"/>
</dbReference>
<dbReference type="Pfam" id="PF00990">
    <property type="entry name" value="GGDEF"/>
    <property type="match status" value="1"/>
</dbReference>
<dbReference type="GO" id="GO:0043709">
    <property type="term" value="P:cell adhesion involved in single-species biofilm formation"/>
    <property type="evidence" value="ECO:0007669"/>
    <property type="project" value="TreeGrafter"/>
</dbReference>
<keyword evidence="4" id="KW-1133">Transmembrane helix</keyword>
<dbReference type="Gene3D" id="3.30.450.20">
    <property type="entry name" value="PAS domain"/>
    <property type="match status" value="2"/>
</dbReference>
<reference evidence="6 7" key="1">
    <citation type="submission" date="2018-11" db="EMBL/GenBank/DDBJ databases">
        <title>The draft genome sequence of Amphritea opalescens ANRC-JH13T.</title>
        <authorList>
            <person name="Fang Z."/>
            <person name="Zhang Y."/>
            <person name="Han X."/>
        </authorList>
    </citation>
    <scope>NUCLEOTIDE SEQUENCE [LARGE SCALE GENOMIC DNA]</scope>
    <source>
        <strain evidence="6 7">ANRC-JH13</strain>
    </source>
</reference>
<evidence type="ECO:0000256" key="3">
    <source>
        <dbReference type="ARBA" id="ARBA00034247"/>
    </source>
</evidence>
<dbReference type="GO" id="GO:0005886">
    <property type="term" value="C:plasma membrane"/>
    <property type="evidence" value="ECO:0007669"/>
    <property type="project" value="TreeGrafter"/>
</dbReference>
<dbReference type="NCBIfam" id="TIGR00254">
    <property type="entry name" value="GGDEF"/>
    <property type="match status" value="1"/>
</dbReference>
<dbReference type="PANTHER" id="PTHR45138:SF9">
    <property type="entry name" value="DIGUANYLATE CYCLASE DGCM-RELATED"/>
    <property type="match status" value="1"/>
</dbReference>
<dbReference type="CDD" id="cd01949">
    <property type="entry name" value="GGDEF"/>
    <property type="match status" value="1"/>
</dbReference>
<dbReference type="CDD" id="cd12915">
    <property type="entry name" value="PDC2_DGC_like"/>
    <property type="match status" value="1"/>
</dbReference>
<evidence type="ECO:0000256" key="1">
    <source>
        <dbReference type="ARBA" id="ARBA00001946"/>
    </source>
</evidence>
<keyword evidence="4" id="KW-0812">Transmembrane</keyword>
<name>A0A430KLB5_9GAMM</name>
<evidence type="ECO:0000313" key="6">
    <source>
        <dbReference type="EMBL" id="RTE64271.1"/>
    </source>
</evidence>
<gene>
    <name evidence="6" type="ORF">EH243_18280</name>
</gene>
<dbReference type="InterPro" id="IPR000160">
    <property type="entry name" value="GGDEF_dom"/>
</dbReference>
<dbReference type="InterPro" id="IPR029787">
    <property type="entry name" value="Nucleotide_cyclase"/>
</dbReference>
<dbReference type="SUPFAM" id="SSF55073">
    <property type="entry name" value="Nucleotide cyclase"/>
    <property type="match status" value="1"/>
</dbReference>
<evidence type="ECO:0000313" key="7">
    <source>
        <dbReference type="Proteomes" id="UP000283087"/>
    </source>
</evidence>
<dbReference type="EMBL" id="RQXW01000030">
    <property type="protein sequence ID" value="RTE64271.1"/>
    <property type="molecule type" value="Genomic_DNA"/>
</dbReference>
<dbReference type="PROSITE" id="PS50887">
    <property type="entry name" value="GGDEF"/>
    <property type="match status" value="1"/>
</dbReference>
<dbReference type="AlphaFoldDB" id="A0A430KLB5"/>
<protein>
    <recommendedName>
        <fullName evidence="2">diguanylate cyclase</fullName>
        <ecNumber evidence="2">2.7.7.65</ecNumber>
    </recommendedName>
</protein>
<dbReference type="InterPro" id="IPR054327">
    <property type="entry name" value="His-kinase-like_sensor"/>
</dbReference>
<organism evidence="6 7">
    <name type="scientific">Amphritea opalescens</name>
    <dbReference type="NCBI Taxonomy" id="2490544"/>
    <lineage>
        <taxon>Bacteria</taxon>
        <taxon>Pseudomonadati</taxon>
        <taxon>Pseudomonadota</taxon>
        <taxon>Gammaproteobacteria</taxon>
        <taxon>Oceanospirillales</taxon>
        <taxon>Oceanospirillaceae</taxon>
        <taxon>Amphritea</taxon>
    </lineage>
</organism>
<accession>A0A430KLB5</accession>
<dbReference type="EC" id="2.7.7.65" evidence="2"/>
<keyword evidence="7" id="KW-1185">Reference proteome</keyword>
<sequence>MIKRKKSVAYCLLFCLLTGVMAFYELRYSLLQEEAKVEERVANTSILIGEWIKGAFAASDYILRDIVYTVPVSALQFPVTNTDEYARVSKYIEDKYKTLPHAIGVGLNDKNCIMTHTPSIVGFDASHREWCSVPMHNPNIQTYVSNMFASNIGKLMVIQSRKFPGDEFSGLAGIGVDLEFFSAWLEKVSIGTHGVLAISDQNVKLLARKPARPEMLGKTVNDSIVKAFIGSDENYKTFRQTSPLDKQSRLYGVRKIEGLPFVILVGEADSDWQAAWRLHVGLAIGALVILWLLAFYTLYIYWERLKNLVELKKVRDELEDLSLTDALTGLANRRCFNNVLDAECDRMRRVKGPISVIMIDVDFFKAFNDTYGHVAGDECLKLVAGVFQSKLKRPQDLVARYGGEEFCCILPETDHLGAVGIAMSIKDEITRLSIPHEGSEIENHLTVSLGVASVICGEDINSDTIINLADERLYQAKKNGRNQVVSESIDAHK</sequence>
<dbReference type="GO" id="GO:0052621">
    <property type="term" value="F:diguanylate cyclase activity"/>
    <property type="evidence" value="ECO:0007669"/>
    <property type="project" value="UniProtKB-EC"/>
</dbReference>
<feature type="transmembrane region" description="Helical" evidence="4">
    <location>
        <begin position="280"/>
        <end position="302"/>
    </location>
</feature>
<dbReference type="FunFam" id="3.30.70.270:FF:000001">
    <property type="entry name" value="Diguanylate cyclase domain protein"/>
    <property type="match status" value="1"/>
</dbReference>
<dbReference type="PANTHER" id="PTHR45138">
    <property type="entry name" value="REGULATORY COMPONENTS OF SENSORY TRANSDUCTION SYSTEM"/>
    <property type="match status" value="1"/>
</dbReference>